<evidence type="ECO:0000256" key="11">
    <source>
        <dbReference type="ARBA" id="ARBA00023237"/>
    </source>
</evidence>
<comment type="subcellular location">
    <subcellularLocation>
        <location evidence="1 12">Cell outer membrane</location>
        <topology evidence="1 12">Multi-pass membrane protein</topology>
    </subcellularLocation>
</comment>
<evidence type="ECO:0000256" key="8">
    <source>
        <dbReference type="ARBA" id="ARBA00023065"/>
    </source>
</evidence>
<dbReference type="Gene3D" id="2.40.170.20">
    <property type="entry name" value="TonB-dependent receptor, beta-barrel domain"/>
    <property type="match status" value="1"/>
</dbReference>
<keyword evidence="2 12" id="KW-0813">Transport</keyword>
<keyword evidence="5 12" id="KW-0812">Transmembrane</keyword>
<dbReference type="STRING" id="1035.BN961_01279"/>
<evidence type="ECO:0000256" key="6">
    <source>
        <dbReference type="ARBA" id="ARBA00022729"/>
    </source>
</evidence>
<dbReference type="OrthoDB" id="9760620at2"/>
<proteinExistence type="inferred from homology"/>
<dbReference type="AlphaFoldDB" id="A0A090N727"/>
<evidence type="ECO:0000256" key="4">
    <source>
        <dbReference type="ARBA" id="ARBA00022496"/>
    </source>
</evidence>
<evidence type="ECO:0000256" key="2">
    <source>
        <dbReference type="ARBA" id="ARBA00022448"/>
    </source>
</evidence>
<feature type="compositionally biased region" description="Low complexity" evidence="14">
    <location>
        <begin position="94"/>
        <end position="109"/>
    </location>
</feature>
<keyword evidence="19" id="KW-1185">Reference proteome</keyword>
<organism evidence="18 19">
    <name type="scientific">Afipia felis</name>
    <name type="common">Cat scratch disease bacillus</name>
    <dbReference type="NCBI Taxonomy" id="1035"/>
    <lineage>
        <taxon>Bacteria</taxon>
        <taxon>Pseudomonadati</taxon>
        <taxon>Pseudomonadota</taxon>
        <taxon>Alphaproteobacteria</taxon>
        <taxon>Hyphomicrobiales</taxon>
        <taxon>Nitrobacteraceae</taxon>
        <taxon>Afipia</taxon>
    </lineage>
</organism>
<feature type="chain" id="PRO_5005414229" evidence="15">
    <location>
        <begin position="29"/>
        <end position="804"/>
    </location>
</feature>
<dbReference type="Proteomes" id="UP000035762">
    <property type="component" value="Unassembled WGS sequence"/>
</dbReference>
<keyword evidence="3 12" id="KW-1134">Transmembrane beta strand</keyword>
<dbReference type="GO" id="GO:0015344">
    <property type="term" value="F:siderophore uptake transmembrane transporter activity"/>
    <property type="evidence" value="ECO:0007669"/>
    <property type="project" value="TreeGrafter"/>
</dbReference>
<dbReference type="Gene3D" id="2.170.130.10">
    <property type="entry name" value="TonB-dependent receptor, plug domain"/>
    <property type="match status" value="1"/>
</dbReference>
<dbReference type="InterPro" id="IPR012910">
    <property type="entry name" value="Plug_dom"/>
</dbReference>
<dbReference type="PANTHER" id="PTHR32552">
    <property type="entry name" value="FERRICHROME IRON RECEPTOR-RELATED"/>
    <property type="match status" value="1"/>
</dbReference>
<dbReference type="PROSITE" id="PS52016">
    <property type="entry name" value="TONB_DEPENDENT_REC_3"/>
    <property type="match status" value="1"/>
</dbReference>
<keyword evidence="4" id="KW-0410">Iron transport</keyword>
<name>A0A090N727_AFIFE</name>
<dbReference type="PROSITE" id="PS51257">
    <property type="entry name" value="PROKAR_LIPOPROTEIN"/>
    <property type="match status" value="1"/>
</dbReference>
<keyword evidence="9 13" id="KW-0798">TonB box</keyword>
<feature type="domain" description="TonB-dependent receptor plug" evidence="17">
    <location>
        <begin position="100"/>
        <end position="207"/>
    </location>
</feature>
<dbReference type="InterPro" id="IPR036942">
    <property type="entry name" value="Beta-barrel_TonB_sf"/>
</dbReference>
<evidence type="ECO:0000256" key="10">
    <source>
        <dbReference type="ARBA" id="ARBA00023136"/>
    </source>
</evidence>
<gene>
    <name evidence="18" type="primary">pfeA</name>
    <name evidence="18" type="ORF">BN961_01279</name>
</gene>
<evidence type="ECO:0000259" key="16">
    <source>
        <dbReference type="Pfam" id="PF00593"/>
    </source>
</evidence>
<dbReference type="EMBL" id="CCAZ020000001">
    <property type="protein sequence ID" value="CEG07873.1"/>
    <property type="molecule type" value="Genomic_DNA"/>
</dbReference>
<evidence type="ECO:0000256" key="3">
    <source>
        <dbReference type="ARBA" id="ARBA00022452"/>
    </source>
</evidence>
<reference evidence="18 19" key="1">
    <citation type="journal article" date="2014" name="Genome Announc.">
        <title>Genome Sequence of Afipia felis Strain 76713, Isolated in Hospital Water Using an Amoeba Co-Culture Procedure.</title>
        <authorList>
            <person name="Benamar S."/>
            <person name="La Scola B."/>
            <person name="Croce O."/>
        </authorList>
    </citation>
    <scope>NUCLEOTIDE SEQUENCE [LARGE SCALE GENOMIC DNA]</scope>
    <source>
        <strain evidence="18 19">76713</strain>
    </source>
</reference>
<accession>A0A090N727</accession>
<feature type="compositionally biased region" description="Low complexity" evidence="14">
    <location>
        <begin position="58"/>
        <end position="73"/>
    </location>
</feature>
<sequence>MFKPNALGGVTILAACGALFAGASSSLADHVDGHVLPEVTVDAPRTARAKPARKPKARAAAATRSSRSAASTPANPPRVIVTGGSTTPAAALAGLTQSPTGQTTTTIGHDQFDNRPSFSVSDVLRDSPGISVKQGNGPRDFGISIRGSNARNGFGIRNMVIFDDGFPVTQPDGLSRSDLIDPHAYGAIDVIRGPSSALYGNYATGGALNFRTRPGGSIDGVEYGIDGGSFGYLNNYFTVGKKVGNFEASLFASDARGDGFIGNSWFNTQTVNFLGTYQATPDDRFTLKIINNNLDARLPIRLSLNQFEQNPFQRGCSTFAGMAPGCATVTLNKNGFNNSAGVDKETAEQAGLNRDDRRTIVGARWEHDFDNQTTWRNQLVFDDRNINQPTGTTSAIGDYPSYNFMSDITHKGQLFGFDSTIYFGGFYNTLSWSGDTRNVMPGGNATLGLLSSNVTGTHTNFGLRAREEVRLTDALTSIAGIGWENTQLKGVNTAYKYPPTNDPTATLALTPADKQFTNVAPEFALLYKFNNEWQGRARVGTGYGTPQLGNLFVLANGQNGNNTNLVTQRNVGYDLGVDWTPNKTVKVSLTGFYEFFRNELVSQATPPNQPNSSFMFNAPRSEHRGIELAADWRFQPGWRATLAYTYLDEIYTDYTEILNNGASFSFNRAGNKIPGISPNELTARLGYDEMAGIYAGLGAFVEVQWKDAFYMDNANLLKAPGYELVNLNVHYTTGLKSDVFKTLNVYFEVRNLFDRTYVASANNIPNSVSNTGIQDSASVLANKTGSIYAGSPRAFIAGMKVAFR</sequence>
<feature type="region of interest" description="Disordered" evidence="14">
    <location>
        <begin position="42"/>
        <end position="138"/>
    </location>
</feature>
<evidence type="ECO:0000256" key="9">
    <source>
        <dbReference type="ARBA" id="ARBA00023077"/>
    </source>
</evidence>
<dbReference type="Pfam" id="PF07715">
    <property type="entry name" value="Plug"/>
    <property type="match status" value="1"/>
</dbReference>
<evidence type="ECO:0000256" key="12">
    <source>
        <dbReference type="PROSITE-ProRule" id="PRU01360"/>
    </source>
</evidence>
<dbReference type="GO" id="GO:0009279">
    <property type="term" value="C:cell outer membrane"/>
    <property type="evidence" value="ECO:0007669"/>
    <property type="project" value="UniProtKB-SubCell"/>
</dbReference>
<dbReference type="Pfam" id="PF00593">
    <property type="entry name" value="TonB_dep_Rec_b-barrel"/>
    <property type="match status" value="1"/>
</dbReference>
<dbReference type="InterPro" id="IPR039426">
    <property type="entry name" value="TonB-dep_rcpt-like"/>
</dbReference>
<keyword evidence="7" id="KW-0408">Iron</keyword>
<comment type="similarity">
    <text evidence="12 13">Belongs to the TonB-dependent receptor family.</text>
</comment>
<protein>
    <submittedName>
        <fullName evidence="18">Ferric enterobactin receptor</fullName>
    </submittedName>
</protein>
<feature type="signal peptide" evidence="15">
    <location>
        <begin position="1"/>
        <end position="28"/>
    </location>
</feature>
<dbReference type="InterPro" id="IPR000531">
    <property type="entry name" value="Beta-barrel_TonB"/>
</dbReference>
<dbReference type="InterPro" id="IPR037066">
    <property type="entry name" value="Plug_dom_sf"/>
</dbReference>
<dbReference type="PANTHER" id="PTHR32552:SF89">
    <property type="entry name" value="CATECHOLATE SIDEROPHORE RECEPTOR FIU"/>
    <property type="match status" value="1"/>
</dbReference>
<evidence type="ECO:0000256" key="5">
    <source>
        <dbReference type="ARBA" id="ARBA00022692"/>
    </source>
</evidence>
<evidence type="ECO:0000259" key="17">
    <source>
        <dbReference type="Pfam" id="PF07715"/>
    </source>
</evidence>
<keyword evidence="10 12" id="KW-0472">Membrane</keyword>
<evidence type="ECO:0000256" key="1">
    <source>
        <dbReference type="ARBA" id="ARBA00004571"/>
    </source>
</evidence>
<evidence type="ECO:0000256" key="14">
    <source>
        <dbReference type="SAM" id="MobiDB-lite"/>
    </source>
</evidence>
<feature type="domain" description="TonB-dependent receptor-like beta-barrel" evidence="16">
    <location>
        <begin position="337"/>
        <end position="752"/>
    </location>
</feature>
<dbReference type="CDD" id="cd01347">
    <property type="entry name" value="ligand_gated_channel"/>
    <property type="match status" value="1"/>
</dbReference>
<evidence type="ECO:0000313" key="19">
    <source>
        <dbReference type="Proteomes" id="UP000035762"/>
    </source>
</evidence>
<evidence type="ECO:0000256" key="15">
    <source>
        <dbReference type="SAM" id="SignalP"/>
    </source>
</evidence>
<feature type="compositionally biased region" description="Basic residues" evidence="14">
    <location>
        <begin position="47"/>
        <end position="57"/>
    </location>
</feature>
<keyword evidence="8" id="KW-0406">Ion transport</keyword>
<dbReference type="SUPFAM" id="SSF56935">
    <property type="entry name" value="Porins"/>
    <property type="match status" value="1"/>
</dbReference>
<evidence type="ECO:0000256" key="13">
    <source>
        <dbReference type="RuleBase" id="RU003357"/>
    </source>
</evidence>
<keyword evidence="18" id="KW-0675">Receptor</keyword>
<keyword evidence="11 12" id="KW-0998">Cell outer membrane</keyword>
<evidence type="ECO:0000256" key="7">
    <source>
        <dbReference type="ARBA" id="ARBA00023004"/>
    </source>
</evidence>
<dbReference type="RefSeq" id="WP_048755956.1">
    <property type="nucleotide sequence ID" value="NZ_CCAZ020000001.1"/>
</dbReference>
<keyword evidence="6 15" id="KW-0732">Signal</keyword>
<evidence type="ECO:0000313" key="18">
    <source>
        <dbReference type="EMBL" id="CEG07873.1"/>
    </source>
</evidence>
<comment type="caution">
    <text evidence="18">The sequence shown here is derived from an EMBL/GenBank/DDBJ whole genome shotgun (WGS) entry which is preliminary data.</text>
</comment>